<accession>A0A6P9DFJ9</accession>
<dbReference type="OMA" id="VVPLPWQ"/>
<reference evidence="7" key="1">
    <citation type="submission" date="2025-08" db="UniProtKB">
        <authorList>
            <consortium name="RefSeq"/>
        </authorList>
    </citation>
    <scope>IDENTIFICATION</scope>
    <source>
        <tissue evidence="7">Blood</tissue>
    </source>
</reference>
<feature type="coiled-coil region" evidence="4">
    <location>
        <begin position="2007"/>
        <end position="2038"/>
    </location>
</feature>
<feature type="region of interest" description="Disordered" evidence="5">
    <location>
        <begin position="1178"/>
        <end position="1213"/>
    </location>
</feature>
<dbReference type="SMART" id="SM00320">
    <property type="entry name" value="WD40"/>
    <property type="match status" value="6"/>
</dbReference>
<dbReference type="GeneID" id="117677822"/>
<dbReference type="PROSITE" id="PS50294">
    <property type="entry name" value="WD_REPEATS_REGION"/>
    <property type="match status" value="1"/>
</dbReference>
<feature type="compositionally biased region" description="Low complexity" evidence="5">
    <location>
        <begin position="1360"/>
        <end position="1372"/>
    </location>
</feature>
<feature type="repeat" description="WD" evidence="3">
    <location>
        <begin position="338"/>
        <end position="379"/>
    </location>
</feature>
<keyword evidence="2" id="KW-0677">Repeat</keyword>
<keyword evidence="1 3" id="KW-0853">WD repeat</keyword>
<name>A0A6P9DFJ9_PANGU</name>
<dbReference type="Proteomes" id="UP001652622">
    <property type="component" value="Unplaced"/>
</dbReference>
<dbReference type="InterPro" id="IPR016024">
    <property type="entry name" value="ARM-type_fold"/>
</dbReference>
<dbReference type="PANTHER" id="PTHR45532">
    <property type="entry name" value="WD REPEAT-CONTAINING PROTEIN 97"/>
    <property type="match status" value="1"/>
</dbReference>
<evidence type="ECO:0000256" key="2">
    <source>
        <dbReference type="ARBA" id="ARBA00022737"/>
    </source>
</evidence>
<dbReference type="PANTHER" id="PTHR45532:SF4">
    <property type="entry name" value="WD REPEAT-CONTAINING PROTEIN 55 HOMOLOG"/>
    <property type="match status" value="1"/>
</dbReference>
<keyword evidence="6" id="KW-1185">Reference proteome</keyword>
<organism evidence="6 7">
    <name type="scientific">Pantherophis guttatus</name>
    <name type="common">Corn snake</name>
    <name type="synonym">Elaphe guttata</name>
    <dbReference type="NCBI Taxonomy" id="94885"/>
    <lineage>
        <taxon>Eukaryota</taxon>
        <taxon>Metazoa</taxon>
        <taxon>Chordata</taxon>
        <taxon>Craniata</taxon>
        <taxon>Vertebrata</taxon>
        <taxon>Euteleostomi</taxon>
        <taxon>Lepidosauria</taxon>
        <taxon>Squamata</taxon>
        <taxon>Bifurcata</taxon>
        <taxon>Unidentata</taxon>
        <taxon>Episquamata</taxon>
        <taxon>Toxicofera</taxon>
        <taxon>Serpentes</taxon>
        <taxon>Colubroidea</taxon>
        <taxon>Colubridae</taxon>
        <taxon>Colubrinae</taxon>
        <taxon>Pantherophis</taxon>
    </lineage>
</organism>
<feature type="compositionally biased region" description="Basic and acidic residues" evidence="5">
    <location>
        <begin position="1292"/>
        <end position="1306"/>
    </location>
</feature>
<dbReference type="PROSITE" id="PS00678">
    <property type="entry name" value="WD_REPEATS_1"/>
    <property type="match status" value="1"/>
</dbReference>
<feature type="compositionally biased region" description="Basic and acidic residues" evidence="5">
    <location>
        <begin position="1532"/>
        <end position="1653"/>
    </location>
</feature>
<dbReference type="InterPro" id="IPR015943">
    <property type="entry name" value="WD40/YVTN_repeat-like_dom_sf"/>
</dbReference>
<feature type="region of interest" description="Disordered" evidence="5">
    <location>
        <begin position="1512"/>
        <end position="1679"/>
    </location>
</feature>
<feature type="compositionally biased region" description="Pro residues" evidence="5">
    <location>
        <begin position="1383"/>
        <end position="1396"/>
    </location>
</feature>
<dbReference type="InterPro" id="IPR019775">
    <property type="entry name" value="WD40_repeat_CS"/>
</dbReference>
<evidence type="ECO:0000256" key="1">
    <source>
        <dbReference type="ARBA" id="ARBA00022574"/>
    </source>
</evidence>
<dbReference type="SUPFAM" id="SSF48371">
    <property type="entry name" value="ARM repeat"/>
    <property type="match status" value="1"/>
</dbReference>
<dbReference type="SUPFAM" id="SSF50978">
    <property type="entry name" value="WD40 repeat-like"/>
    <property type="match status" value="3"/>
</dbReference>
<dbReference type="RefSeq" id="XP_034294179.1">
    <property type="nucleotide sequence ID" value="XM_034438288.2"/>
</dbReference>
<feature type="repeat" description="WD" evidence="3">
    <location>
        <begin position="664"/>
        <end position="697"/>
    </location>
</feature>
<evidence type="ECO:0000256" key="5">
    <source>
        <dbReference type="SAM" id="MobiDB-lite"/>
    </source>
</evidence>
<feature type="compositionally biased region" description="Acidic residues" evidence="5">
    <location>
        <begin position="1521"/>
        <end position="1531"/>
    </location>
</feature>
<dbReference type="InParanoid" id="A0A6P9DFJ9"/>
<evidence type="ECO:0000256" key="3">
    <source>
        <dbReference type="PROSITE-ProRule" id="PRU00221"/>
    </source>
</evidence>
<keyword evidence="4" id="KW-0175">Coiled coil</keyword>
<dbReference type="InterPro" id="IPR036322">
    <property type="entry name" value="WD40_repeat_dom_sf"/>
</dbReference>
<feature type="compositionally biased region" description="Low complexity" evidence="5">
    <location>
        <begin position="1258"/>
        <end position="1289"/>
    </location>
</feature>
<protein>
    <submittedName>
        <fullName evidence="7">WD repeat-containing protein 87 isoform X1</fullName>
    </submittedName>
</protein>
<proteinExistence type="predicted"/>
<feature type="region of interest" description="Disordered" evidence="5">
    <location>
        <begin position="1360"/>
        <end position="1397"/>
    </location>
</feature>
<gene>
    <name evidence="7" type="primary">WDR87</name>
</gene>
<sequence length="2440" mass="277397">MAAQGSLVASFCPPPPPPNQEAPQGLLAHWAECCDVIKPSGDSPGIPRLQAATREGASRDRMLKGPVRVAPQWKELQNQLRGRLELQKALPEGAEGIPFLLSDRPSIVFRESCFPSYMPLFCYYATEWGNFFASFTWRRAKRSRVRVWSYSMEDESSVTEKMYTLDEHPGVLTITYVPHVHLFVAYCDDIHFRFFGDHTRDFKLLSKMSSPYSVTSLCYSPETCELISGAIGVVAFWTFLMLEVPSMSVTQEVCVATGEFVHFLRVEQERRMLVALCENIIRVYDYQTKAQIRTFQMSQGVSLTCCAAYWPQSFLYTGDLAGDVKVWNFDTGTHVNQFKAHQSAISNIIIRIAVHSFMTASLDGMLKEWNLTTCELLRRVDIGEEVFQMQFLNEQTFFLRTQYTFSIRTVNNFYQLFNRSKSTLKRLVRVQCGPDKARILATTEDGVIRFLSPVTGEMLFVTWPFQLLEKALDYVYDPDREELLVTMGTSDIYVLDTTKNPCPAKYILHTTDSMDDKVLCLAYSRLDLNGRTTSFIFSGFKSGKVRSVTQQLYRMGSRKLHDGNVVALSSLSGLGYLSYHSREASFLCSYGLDEYIILSEVILKKNSLLEVLPLVVIPSTNCRINILLLIPGYICALTEQNRVRLWRQAALVPGEKNPFWKETAAMHSSTITSFDYCHTLGILVTGGSDGSVRIWDILGKMLVDFDTTLKFSRVCFANQRGDLVVGCSTDIYFISCVTYLPKKHLTSLLTHRVRDDVVEYPLPFLPRFLLTFDIVFVPKYLQVGKQAKKFERMEPLTNHKEVLIEKGVAKVVEFVGRDVSVFPGPDFYGLPPPPPKETLPEFAVEYQLISQPTLGPSLEKKLAPPPPYRGLPRMVEHVPLLQTLRFQEGHSWPIAPDGYVPNSVIRAQLFPKGTPPDLWCPLLSSRDPLPKRKLVKIQMPEWDTSEVVEKARKKKAQKMKQTPSATRGHRDLLAEIMTKPWLRHKPSDTSLPSVMKAILNLMDDVPYSTYLLCTSALVQLSESYTLPSSIQEVAFERLIQDTTHKEVRMRLAAWEALGKMDLLGEQEVVPLARALMDENRKVRDLARSLLDSVAGITDKFVLKQEMQRLVATSLEDLRVLSQKERAAFPRRVRAAGIVADSKDEAVYALTEGTERLMTCVENQLTANLFLMSEYPPPEAQLLGHPPPSRRRRISGKAAEEYGEPEGPEAGQARWLGLFGRSGRKEAEVRATTEEAKQTSPRKLPRIQQARGKGVAIMPSPEVPESSSSSSPSQRTTSTSGSPTTSSGSSNTRELRAAKKAQREKERLRHPKVPATSSQDVHRLRKLRKRAQPILLQRRDTRTQLYTEMLKSMKVRKEQSAPAVVVPPAKPKAGSSLIQAKPSPVEPPTLPPGPPGPTTKGILIDPKQQYADSKSNWRNDLYKLMMLRIAPSVEGRTVGEDFLASARIALAGQKLSWELLTNLSQALLSSQEKLTTETPAWKKYMDDFIKLSLKESWLKSSVESLETVVAVRTAGDMPSSSETDELSQDEAEKELQEEAEERATVAEKKRLQQRGAKEGKLLQVASEKEARRMAKLSEKWGARMEDVSKRRQESVARAREQELARSKEQLPARGKEREHLEKEKEPSGGRARGAEPLRRKEREATERRGKEVTVHKAGQPAGKAEEEAEEVEEAERSQEELLSMEELQKKPLLTDSERILTQLSEDTLNEMRTEGKARIMEELKARALQEALETIKKGTLAEARQIALAEAKDQALLEARKKALVEAWEKVLAEAHQKALEEVMERALEEAEKIVQAEGLEGNMAEERLQELVLVIAEELAKERVMELAMLAEVEVDEARVLELAEEEAIEIDEVRLLELAEARARELAETRAQELAEATMLEMPEERLLELAEVRAQLLAQVKLMEKQLEQEEEEWAEKRALFFDKEKVGSPEALDDKGIWLLSEDEREALVTLWEMDQAPEAEAELTAQAQLLLEVLTQPEKLQRRDSATFQNLFRVASLVRVPSTAHLQEMVDALLQKAEDLLKEAEERQDSLSEEQLSVLGRLKEAVEAHKPWNASPRQYGARMKRLFKSVLAVLQARNLKRRLTSNDWLQGWQWKVEKAWTQEERREERQEERREKDQRAWLRKKLRQAFGKFQAEQERAQQERREQQRRERCLKFRSRPIVLGFPEGAEGKEGRVQEQGQREEEWGEGLEAARLAGGLKSSLRKERAARDHGKLTWSMGQQWEKAWHAFLQTEELSPALAAPQPKGYRLPKDSLYKTTKPTRRLHRKMLRRGGRQHIFRLDEAKGVDWETFMGLYLSIASMKEEGVAAAAWQEQAATLLDLYGMSNPLVRAMIQQLLVGDHRQRKYVPSSCWRLKRAQADLGQRVLYEMIVHSARLQPPQPTFHHVIPLSYQNNVQPFKMQGVTHFGPLYLKWKTFFPKGKLPKLSLYVYSHPSS</sequence>
<dbReference type="Pfam" id="PF00400">
    <property type="entry name" value="WD40"/>
    <property type="match status" value="1"/>
</dbReference>
<feature type="region of interest" description="Disordered" evidence="5">
    <location>
        <begin position="1225"/>
        <end position="1321"/>
    </location>
</feature>
<evidence type="ECO:0000313" key="7">
    <source>
        <dbReference type="RefSeq" id="XP_034294179.1"/>
    </source>
</evidence>
<evidence type="ECO:0000313" key="6">
    <source>
        <dbReference type="Proteomes" id="UP001652622"/>
    </source>
</evidence>
<dbReference type="KEGG" id="pgut:117677822"/>
<feature type="region of interest" description="Disordered" evidence="5">
    <location>
        <begin position="1"/>
        <end position="23"/>
    </location>
</feature>
<dbReference type="CTD" id="83889"/>
<dbReference type="Gene3D" id="2.130.10.10">
    <property type="entry name" value="YVTN repeat-like/Quinoprotein amine dehydrogenase"/>
    <property type="match status" value="2"/>
</dbReference>
<dbReference type="InterPro" id="IPR001680">
    <property type="entry name" value="WD40_rpt"/>
</dbReference>
<feature type="compositionally biased region" description="Basic and acidic residues" evidence="5">
    <location>
        <begin position="1225"/>
        <end position="1236"/>
    </location>
</feature>
<dbReference type="PROSITE" id="PS50082">
    <property type="entry name" value="WD_REPEATS_2"/>
    <property type="match status" value="2"/>
</dbReference>
<feature type="coiled-coil region" evidence="4">
    <location>
        <begin position="2127"/>
        <end position="2154"/>
    </location>
</feature>
<feature type="coiled-coil region" evidence="4">
    <location>
        <begin position="1857"/>
        <end position="1922"/>
    </location>
</feature>
<evidence type="ECO:0000256" key="4">
    <source>
        <dbReference type="SAM" id="Coils"/>
    </source>
</evidence>